<protein>
    <submittedName>
        <fullName evidence="1">Uncharacterized protein</fullName>
    </submittedName>
</protein>
<dbReference type="Proteomes" id="UP000249061">
    <property type="component" value="Unassembled WGS sequence"/>
</dbReference>
<dbReference type="EMBL" id="QFQP01000002">
    <property type="protein sequence ID" value="PZR17712.1"/>
    <property type="molecule type" value="Genomic_DNA"/>
</dbReference>
<evidence type="ECO:0000313" key="1">
    <source>
        <dbReference type="EMBL" id="PZR17712.1"/>
    </source>
</evidence>
<proteinExistence type="predicted"/>
<dbReference type="AlphaFoldDB" id="A0A2W5TSY9"/>
<gene>
    <name evidence="1" type="ORF">DI536_04450</name>
</gene>
<reference evidence="1 2" key="1">
    <citation type="submission" date="2017-08" db="EMBL/GenBank/DDBJ databases">
        <title>Infants hospitalized years apart are colonized by the same room-sourced microbial strains.</title>
        <authorList>
            <person name="Brooks B."/>
            <person name="Olm M.R."/>
            <person name="Firek B.A."/>
            <person name="Baker R."/>
            <person name="Thomas B.C."/>
            <person name="Morowitz M.J."/>
            <person name="Banfield J.F."/>
        </authorList>
    </citation>
    <scope>NUCLEOTIDE SEQUENCE [LARGE SCALE GENOMIC DNA]</scope>
    <source>
        <strain evidence="1">S2_003_000_R2_14</strain>
    </source>
</reference>
<sequence length="358" mass="38647">MHADHQAFWFPYRETPEGASLGFPEALIMLAPFGAIVDALMGGKLERIEEVVKTIRNSLAQAKFGGAQSMRLGPEDYMRLFDPGFVQLVGVDPAKLKQAWDATPDKTASDVRTAVNRADRLPAETKKQLEQQLVGAIQRLDAGKPVLASAVKAPRVVETVGLLFATTTATGPAAEEFWGEMVMPLLFTGAPTTFPPLDEEELKAAKTGVDPLFLFLDIVPHQFKSPEEGLLGVFPVETLAPPAPEFRSTQAPRLIKVNPESLKEALAAFDATRTRESIKKFGEYLKEKGGVAGGEAQGAEEAKMMLDAAMQLLTDLKAAVVPGREIFVRRMTEAEASSEGALGVVRQALSAPRIILAP</sequence>
<organism evidence="1 2">
    <name type="scientific">Archangium gephyra</name>
    <dbReference type="NCBI Taxonomy" id="48"/>
    <lineage>
        <taxon>Bacteria</taxon>
        <taxon>Pseudomonadati</taxon>
        <taxon>Myxococcota</taxon>
        <taxon>Myxococcia</taxon>
        <taxon>Myxococcales</taxon>
        <taxon>Cystobacterineae</taxon>
        <taxon>Archangiaceae</taxon>
        <taxon>Archangium</taxon>
    </lineage>
</organism>
<accession>A0A2W5TSY9</accession>
<name>A0A2W5TSY9_9BACT</name>
<evidence type="ECO:0000313" key="2">
    <source>
        <dbReference type="Proteomes" id="UP000249061"/>
    </source>
</evidence>
<comment type="caution">
    <text evidence="1">The sequence shown here is derived from an EMBL/GenBank/DDBJ whole genome shotgun (WGS) entry which is preliminary data.</text>
</comment>